<dbReference type="NCBIfam" id="TIGR00974">
    <property type="entry name" value="3a0107s02c"/>
    <property type="match status" value="1"/>
</dbReference>
<keyword evidence="6 8" id="KW-1133">Transmembrane helix</keyword>
<accession>K9YUC0</accession>
<dbReference type="PATRIC" id="fig|13035.3.peg.1587"/>
<feature type="transmembrane region" description="Helical" evidence="8">
    <location>
        <begin position="155"/>
        <end position="174"/>
    </location>
</feature>
<gene>
    <name evidence="10" type="ORF">Dacsa_1415</name>
</gene>
<dbReference type="CDD" id="cd06261">
    <property type="entry name" value="TM_PBP2"/>
    <property type="match status" value="1"/>
</dbReference>
<protein>
    <recommendedName>
        <fullName evidence="8">Phosphate transport system permease protein PstA</fullName>
    </recommendedName>
</protein>
<comment type="subcellular location">
    <subcellularLocation>
        <location evidence="1 8">Cell membrane</location>
        <topology evidence="1 8">Multi-pass membrane protein</topology>
    </subcellularLocation>
</comment>
<dbReference type="PANTHER" id="PTHR43470:SF5">
    <property type="entry name" value="PHOSPHATE TRANSPORT SYSTEM PERMEASE PROTEIN PSTA"/>
    <property type="match status" value="1"/>
</dbReference>
<keyword evidence="11" id="KW-1185">Reference proteome</keyword>
<evidence type="ECO:0000256" key="4">
    <source>
        <dbReference type="ARBA" id="ARBA00022475"/>
    </source>
</evidence>
<evidence type="ECO:0000313" key="10">
    <source>
        <dbReference type="EMBL" id="AFZ50107.1"/>
    </source>
</evidence>
<feature type="domain" description="ABC transmembrane type-1" evidence="9">
    <location>
        <begin position="81"/>
        <end position="295"/>
    </location>
</feature>
<evidence type="ECO:0000256" key="8">
    <source>
        <dbReference type="RuleBase" id="RU363043"/>
    </source>
</evidence>
<evidence type="ECO:0000256" key="2">
    <source>
        <dbReference type="ARBA" id="ARBA00007069"/>
    </source>
</evidence>
<dbReference type="InterPro" id="IPR000515">
    <property type="entry name" value="MetI-like"/>
</dbReference>
<dbReference type="eggNOG" id="COG0581">
    <property type="taxonomic scope" value="Bacteria"/>
</dbReference>
<dbReference type="GO" id="GO:0005315">
    <property type="term" value="F:phosphate transmembrane transporter activity"/>
    <property type="evidence" value="ECO:0007669"/>
    <property type="project" value="InterPro"/>
</dbReference>
<evidence type="ECO:0000256" key="6">
    <source>
        <dbReference type="ARBA" id="ARBA00022989"/>
    </source>
</evidence>
<dbReference type="KEGG" id="dsl:Dacsa_1415"/>
<keyword evidence="5 8" id="KW-0812">Transmembrane</keyword>
<keyword evidence="3" id="KW-0813">Transport</keyword>
<dbReference type="EMBL" id="CP003944">
    <property type="protein sequence ID" value="AFZ50107.1"/>
    <property type="molecule type" value="Genomic_DNA"/>
</dbReference>
<dbReference type="Proteomes" id="UP000010482">
    <property type="component" value="Chromosome"/>
</dbReference>
<keyword evidence="4 8" id="KW-1003">Cell membrane</keyword>
<evidence type="ECO:0000256" key="5">
    <source>
        <dbReference type="ARBA" id="ARBA00022692"/>
    </source>
</evidence>
<comment type="similarity">
    <text evidence="2 8">Belongs to the binding-protein-dependent transport system permease family. CysTW subfamily.</text>
</comment>
<feature type="transmembrane region" description="Helical" evidence="8">
    <location>
        <begin position="126"/>
        <end position="143"/>
    </location>
</feature>
<dbReference type="Pfam" id="PF00528">
    <property type="entry name" value="BPD_transp_1"/>
    <property type="match status" value="1"/>
</dbReference>
<dbReference type="GO" id="GO:0005886">
    <property type="term" value="C:plasma membrane"/>
    <property type="evidence" value="ECO:0007669"/>
    <property type="project" value="UniProtKB-SubCell"/>
</dbReference>
<name>K9YUC0_DACS8</name>
<organism evidence="10 11">
    <name type="scientific">Dactylococcopsis salina (strain PCC 8305)</name>
    <name type="common">Myxobactron salinum</name>
    <dbReference type="NCBI Taxonomy" id="13035"/>
    <lineage>
        <taxon>Bacteria</taxon>
        <taxon>Bacillati</taxon>
        <taxon>Cyanobacteriota</taxon>
        <taxon>Cyanophyceae</taxon>
        <taxon>Nodosilineales</taxon>
        <taxon>Cymatolegaceae</taxon>
        <taxon>Dactylococcopsis</taxon>
    </lineage>
</organism>
<evidence type="ECO:0000259" key="9">
    <source>
        <dbReference type="PROSITE" id="PS50928"/>
    </source>
</evidence>
<feature type="transmembrane region" description="Helical" evidence="8">
    <location>
        <begin position="228"/>
        <end position="246"/>
    </location>
</feature>
<dbReference type="RefSeq" id="WP_015229111.1">
    <property type="nucleotide sequence ID" value="NC_019780.1"/>
</dbReference>
<dbReference type="SUPFAM" id="SSF161098">
    <property type="entry name" value="MetI-like"/>
    <property type="match status" value="1"/>
</dbReference>
<sequence>MTTADPTPKNVSSNFNTDLSKRYQQGSIFRIVSMIATYIGLVVLAVLLIDVFIDGIRNLDWGFFSSYPSRKPEQAGFLSAWIGSIWLMVITAIVSFTVGVGSGIFLEEFAGESWYAKVIEINIGNLAAVPSIIYGLLGLQAFVRVMEPITGGRTVLAGSLTMSLLILPIIIVATREALKAVPDSLRQAGMALGATRWQVVREQVFPLAFPGMLTGTILALSRAIGETAPLIAVGALTYIAFLPPIWPLSQGLQTPFTVMPIQIFNWVSRPQAEFHNVAATGILVLMVVLLLMNSIAIFLRNKFQKKLN</sequence>
<dbReference type="STRING" id="13035.Dacsa_1415"/>
<feature type="transmembrane region" description="Helical" evidence="8">
    <location>
        <begin position="277"/>
        <end position="299"/>
    </location>
</feature>
<dbReference type="HOGENOM" id="CLU_033621_2_1_3"/>
<reference evidence="10" key="1">
    <citation type="submission" date="2012-04" db="EMBL/GenBank/DDBJ databases">
        <title>Finished genome of Dactylococcopsis salina PCC 8305.</title>
        <authorList>
            <consortium name="US DOE Joint Genome Institute"/>
            <person name="Gugger M."/>
            <person name="Coursin T."/>
            <person name="Rippka R."/>
            <person name="Tandeau De Marsac N."/>
            <person name="Huntemann M."/>
            <person name="Wei C.-L."/>
            <person name="Han J."/>
            <person name="Detter J.C."/>
            <person name="Han C."/>
            <person name="Tapia R."/>
            <person name="Daligault H."/>
            <person name="Chen A."/>
            <person name="Krypides N."/>
            <person name="Mavromatis K."/>
            <person name="Markowitz V."/>
            <person name="Szeto E."/>
            <person name="Ivanova N."/>
            <person name="Ovchinnikova G."/>
            <person name="Pagani I."/>
            <person name="Pati A."/>
            <person name="Goodwin L."/>
            <person name="Peters L."/>
            <person name="Pitluck S."/>
            <person name="Woyke T."/>
            <person name="Kerfeld C."/>
        </authorList>
    </citation>
    <scope>NUCLEOTIDE SEQUENCE [LARGE SCALE GENOMIC DNA]</scope>
    <source>
        <strain evidence="10">PCC 8305</strain>
    </source>
</reference>
<dbReference type="InterPro" id="IPR035906">
    <property type="entry name" value="MetI-like_sf"/>
</dbReference>
<evidence type="ECO:0000256" key="1">
    <source>
        <dbReference type="ARBA" id="ARBA00004651"/>
    </source>
</evidence>
<evidence type="ECO:0000256" key="3">
    <source>
        <dbReference type="ARBA" id="ARBA00022448"/>
    </source>
</evidence>
<feature type="transmembrane region" description="Helical" evidence="8">
    <location>
        <begin position="28"/>
        <end position="56"/>
    </location>
</feature>
<keyword evidence="7 8" id="KW-0472">Membrane</keyword>
<dbReference type="PANTHER" id="PTHR43470">
    <property type="entry name" value="PHOSPHATE TRANSPORT SYSTEM PERMEASE PROTEIN PSTA-RELATED"/>
    <property type="match status" value="1"/>
</dbReference>
<proteinExistence type="inferred from homology"/>
<dbReference type="Gene3D" id="1.10.3720.10">
    <property type="entry name" value="MetI-like"/>
    <property type="match status" value="1"/>
</dbReference>
<evidence type="ECO:0000313" key="11">
    <source>
        <dbReference type="Proteomes" id="UP000010482"/>
    </source>
</evidence>
<evidence type="ECO:0000256" key="7">
    <source>
        <dbReference type="ARBA" id="ARBA00023136"/>
    </source>
</evidence>
<dbReference type="InterPro" id="IPR005672">
    <property type="entry name" value="Phosphate_PstA"/>
</dbReference>
<dbReference type="AlphaFoldDB" id="K9YUC0"/>
<feature type="transmembrane region" description="Helical" evidence="8">
    <location>
        <begin position="77"/>
        <end position="106"/>
    </location>
</feature>
<dbReference type="PROSITE" id="PS50928">
    <property type="entry name" value="ABC_TM1"/>
    <property type="match status" value="1"/>
</dbReference>
<dbReference type="OrthoDB" id="9807065at2"/>
<dbReference type="GO" id="GO:0035435">
    <property type="term" value="P:phosphate ion transmembrane transport"/>
    <property type="evidence" value="ECO:0007669"/>
    <property type="project" value="InterPro"/>
</dbReference>